<evidence type="ECO:0000256" key="2">
    <source>
        <dbReference type="ARBA" id="ARBA00009959"/>
    </source>
</evidence>
<dbReference type="SUPFAM" id="SSF143430">
    <property type="entry name" value="TTP0101/SSO1404-like"/>
    <property type="match status" value="1"/>
</dbReference>
<dbReference type="PANTHER" id="PTHR34405">
    <property type="entry name" value="CRISPR-ASSOCIATED ENDORIBONUCLEASE CAS2"/>
    <property type="match status" value="1"/>
</dbReference>
<evidence type="ECO:0000256" key="5">
    <source>
        <dbReference type="ARBA" id="ARBA00022759"/>
    </source>
</evidence>
<dbReference type="RefSeq" id="WP_281795243.1">
    <property type="nucleotide sequence ID" value="NZ_BSDR01000001.1"/>
</dbReference>
<dbReference type="Proteomes" id="UP001144372">
    <property type="component" value="Unassembled WGS sequence"/>
</dbReference>
<gene>
    <name evidence="9" type="primary">cas2</name>
    <name evidence="10" type="ORF">DAMNIGENAA_28660</name>
</gene>
<keyword evidence="5 9" id="KW-0255">Endonuclease</keyword>
<keyword evidence="4 9" id="KW-0479">Metal-binding</keyword>
<evidence type="ECO:0000256" key="9">
    <source>
        <dbReference type="HAMAP-Rule" id="MF_01471"/>
    </source>
</evidence>
<organism evidence="10 11">
    <name type="scientific">Desulforhabdus amnigena</name>
    <dbReference type="NCBI Taxonomy" id="40218"/>
    <lineage>
        <taxon>Bacteria</taxon>
        <taxon>Pseudomonadati</taxon>
        <taxon>Thermodesulfobacteriota</taxon>
        <taxon>Syntrophobacteria</taxon>
        <taxon>Syntrophobacterales</taxon>
        <taxon>Syntrophobacteraceae</taxon>
        <taxon>Desulforhabdus</taxon>
    </lineage>
</organism>
<comment type="cofactor">
    <cofactor evidence="1 9">
        <name>Mg(2+)</name>
        <dbReference type="ChEBI" id="CHEBI:18420"/>
    </cofactor>
</comment>
<keyword evidence="11" id="KW-1185">Reference proteome</keyword>
<evidence type="ECO:0000256" key="8">
    <source>
        <dbReference type="ARBA" id="ARBA00023118"/>
    </source>
</evidence>
<dbReference type="AlphaFoldDB" id="A0A9W6FV61"/>
<evidence type="ECO:0000256" key="3">
    <source>
        <dbReference type="ARBA" id="ARBA00022722"/>
    </source>
</evidence>
<dbReference type="CDD" id="cd09725">
    <property type="entry name" value="Cas2_I_II_III"/>
    <property type="match status" value="1"/>
</dbReference>
<dbReference type="PANTHER" id="PTHR34405:SF3">
    <property type="entry name" value="CRISPR-ASSOCIATED ENDORIBONUCLEASE CAS2 3"/>
    <property type="match status" value="1"/>
</dbReference>
<evidence type="ECO:0000256" key="7">
    <source>
        <dbReference type="ARBA" id="ARBA00022842"/>
    </source>
</evidence>
<dbReference type="Pfam" id="PF09827">
    <property type="entry name" value="CRISPR_Cas2"/>
    <property type="match status" value="1"/>
</dbReference>
<dbReference type="Gene3D" id="3.30.70.240">
    <property type="match status" value="1"/>
</dbReference>
<comment type="caution">
    <text evidence="10">The sequence shown here is derived from an EMBL/GenBank/DDBJ whole genome shotgun (WGS) entry which is preliminary data.</text>
</comment>
<dbReference type="GO" id="GO:0051607">
    <property type="term" value="P:defense response to virus"/>
    <property type="evidence" value="ECO:0007669"/>
    <property type="project" value="UniProtKB-UniRule"/>
</dbReference>
<keyword evidence="7 9" id="KW-0460">Magnesium</keyword>
<dbReference type="NCBIfam" id="TIGR01573">
    <property type="entry name" value="cas2"/>
    <property type="match status" value="1"/>
</dbReference>
<evidence type="ECO:0000313" key="11">
    <source>
        <dbReference type="Proteomes" id="UP001144372"/>
    </source>
</evidence>
<comment type="function">
    <text evidence="9">CRISPR (clustered regularly interspaced short palindromic repeat), is an adaptive immune system that provides protection against mobile genetic elements (viruses, transposable elements and conjugative plasmids). CRISPR clusters contain sequences complementary to antecedent mobile elements and target invading nucleic acids. CRISPR clusters are transcribed and processed into CRISPR RNA (crRNA). Functions as a ssRNA-specific endoribonuclease. Involved in the integration of spacer DNA into the CRISPR cassette.</text>
</comment>
<keyword evidence="8 9" id="KW-0051">Antiviral defense</keyword>
<dbReference type="EC" id="3.1.-.-" evidence="9"/>
<comment type="similarity">
    <text evidence="2 9">Belongs to the CRISPR-associated endoribonuclease Cas2 protein family.</text>
</comment>
<proteinExistence type="inferred from homology"/>
<dbReference type="GO" id="GO:0046872">
    <property type="term" value="F:metal ion binding"/>
    <property type="evidence" value="ECO:0007669"/>
    <property type="project" value="UniProtKB-UniRule"/>
</dbReference>
<protein>
    <recommendedName>
        <fullName evidence="9">CRISPR-associated endoribonuclease Cas2</fullName>
        <ecNumber evidence="9">3.1.-.-</ecNumber>
    </recommendedName>
</protein>
<sequence length="93" mass="11065">MKKNYLIGYDISDGKRLGRVARIMKEYGYRLQYSFFHCCISEIQKKRLMDRVRKVIHENEDQVIILPVQESQLKNLEFIGVKTQIEIEGVIIF</sequence>
<evidence type="ECO:0000256" key="6">
    <source>
        <dbReference type="ARBA" id="ARBA00022801"/>
    </source>
</evidence>
<dbReference type="GO" id="GO:0004521">
    <property type="term" value="F:RNA endonuclease activity"/>
    <property type="evidence" value="ECO:0007669"/>
    <property type="project" value="InterPro"/>
</dbReference>
<keyword evidence="6 9" id="KW-0378">Hydrolase</keyword>
<dbReference type="GO" id="GO:0016787">
    <property type="term" value="F:hydrolase activity"/>
    <property type="evidence" value="ECO:0007669"/>
    <property type="project" value="UniProtKB-KW"/>
</dbReference>
<keyword evidence="3 9" id="KW-0540">Nuclease</keyword>
<feature type="binding site" evidence="9">
    <location>
        <position position="10"/>
    </location>
    <ligand>
        <name>Mg(2+)</name>
        <dbReference type="ChEBI" id="CHEBI:18420"/>
        <note>catalytic</note>
    </ligand>
</feature>
<evidence type="ECO:0000313" key="10">
    <source>
        <dbReference type="EMBL" id="GLI35433.1"/>
    </source>
</evidence>
<evidence type="ECO:0000256" key="1">
    <source>
        <dbReference type="ARBA" id="ARBA00001946"/>
    </source>
</evidence>
<evidence type="ECO:0000256" key="4">
    <source>
        <dbReference type="ARBA" id="ARBA00022723"/>
    </source>
</evidence>
<dbReference type="GO" id="GO:0043571">
    <property type="term" value="P:maintenance of CRISPR repeat elements"/>
    <property type="evidence" value="ECO:0007669"/>
    <property type="project" value="UniProtKB-UniRule"/>
</dbReference>
<name>A0A9W6FV61_9BACT</name>
<comment type="subunit">
    <text evidence="9">Homodimer, forms a heterotetramer with a Cas1 homodimer.</text>
</comment>
<dbReference type="HAMAP" id="MF_01471">
    <property type="entry name" value="Cas2"/>
    <property type="match status" value="1"/>
</dbReference>
<dbReference type="EMBL" id="BSDR01000001">
    <property type="protein sequence ID" value="GLI35433.1"/>
    <property type="molecule type" value="Genomic_DNA"/>
</dbReference>
<accession>A0A9W6FV61</accession>
<dbReference type="InterPro" id="IPR019199">
    <property type="entry name" value="Virulence_VapD/CRISPR_Cas2"/>
</dbReference>
<reference evidence="10" key="1">
    <citation type="submission" date="2022-12" db="EMBL/GenBank/DDBJ databases">
        <title>Reference genome sequencing for broad-spectrum identification of bacterial and archaeal isolates by mass spectrometry.</title>
        <authorList>
            <person name="Sekiguchi Y."/>
            <person name="Tourlousse D.M."/>
        </authorList>
    </citation>
    <scope>NUCLEOTIDE SEQUENCE</scope>
    <source>
        <strain evidence="10">ASRB1</strain>
    </source>
</reference>
<dbReference type="InterPro" id="IPR021127">
    <property type="entry name" value="CRISPR_associated_Cas2"/>
</dbReference>